<gene>
    <name evidence="3" type="ORF">DJ019_12735</name>
</gene>
<keyword evidence="1" id="KW-0732">Signal</keyword>
<evidence type="ECO:0000313" key="3">
    <source>
        <dbReference type="EMBL" id="RAK64873.1"/>
    </source>
</evidence>
<dbReference type="Pfam" id="PF13899">
    <property type="entry name" value="Thioredoxin_7"/>
    <property type="match status" value="1"/>
</dbReference>
<feature type="signal peptide" evidence="1">
    <location>
        <begin position="1"/>
        <end position="20"/>
    </location>
</feature>
<dbReference type="OrthoDB" id="7629852at2"/>
<comment type="caution">
    <text evidence="3">The sequence shown here is derived from an EMBL/GenBank/DDBJ whole genome shotgun (WGS) entry which is preliminary data.</text>
</comment>
<feature type="domain" description="Thioredoxin" evidence="2">
    <location>
        <begin position="10"/>
        <end position="170"/>
    </location>
</feature>
<dbReference type="Gene3D" id="3.40.30.10">
    <property type="entry name" value="Glutaredoxin"/>
    <property type="match status" value="1"/>
</dbReference>
<proteinExistence type="predicted"/>
<evidence type="ECO:0000256" key="1">
    <source>
        <dbReference type="SAM" id="SignalP"/>
    </source>
</evidence>
<dbReference type="RefSeq" id="WP_111276411.1">
    <property type="nucleotide sequence ID" value="NZ_QFYS01000005.1"/>
</dbReference>
<organism evidence="3 4">
    <name type="scientific">Phenylobacterium kunshanense</name>
    <dbReference type="NCBI Taxonomy" id="1445034"/>
    <lineage>
        <taxon>Bacteria</taxon>
        <taxon>Pseudomonadati</taxon>
        <taxon>Pseudomonadota</taxon>
        <taxon>Alphaproteobacteria</taxon>
        <taxon>Caulobacterales</taxon>
        <taxon>Caulobacteraceae</taxon>
        <taxon>Phenylobacterium</taxon>
    </lineage>
</organism>
<name>A0A328BCQ0_9CAUL</name>
<feature type="chain" id="PRO_5016435467" evidence="1">
    <location>
        <begin position="21"/>
        <end position="170"/>
    </location>
</feature>
<protein>
    <submittedName>
        <fullName evidence="3">Thiol reductase thioredoxin</fullName>
    </submittedName>
</protein>
<dbReference type="AlphaFoldDB" id="A0A328BCQ0"/>
<dbReference type="InterPro" id="IPR013766">
    <property type="entry name" value="Thioredoxin_domain"/>
</dbReference>
<accession>A0A328BCQ0</accession>
<sequence length="170" mass="18607">MFRMAAAALLALALAAPASAAPPPRLKINDYAQLRTPLPYPYDEKADASAAVDRALARARKSGKLLLVDMGGNWCGDCRILAATMELPELKAFLSRHYEIVLVDVGRMDKNLHIPARFGVKDRLEGVPAILIVDPRSGRQIVGRAQVAALSDARHMTPQDLANWLAQWTR</sequence>
<keyword evidence="4" id="KW-1185">Reference proteome</keyword>
<evidence type="ECO:0000259" key="2">
    <source>
        <dbReference type="PROSITE" id="PS51352"/>
    </source>
</evidence>
<dbReference type="EMBL" id="QFYS01000005">
    <property type="protein sequence ID" value="RAK64873.1"/>
    <property type="molecule type" value="Genomic_DNA"/>
</dbReference>
<dbReference type="PROSITE" id="PS51352">
    <property type="entry name" value="THIOREDOXIN_2"/>
    <property type="match status" value="1"/>
</dbReference>
<evidence type="ECO:0000313" key="4">
    <source>
        <dbReference type="Proteomes" id="UP000249524"/>
    </source>
</evidence>
<dbReference type="SUPFAM" id="SSF52833">
    <property type="entry name" value="Thioredoxin-like"/>
    <property type="match status" value="1"/>
</dbReference>
<dbReference type="InterPro" id="IPR036249">
    <property type="entry name" value="Thioredoxin-like_sf"/>
</dbReference>
<reference evidence="3 4" key="1">
    <citation type="submission" date="2018-05" db="EMBL/GenBank/DDBJ databases">
        <authorList>
            <person name="Lanie J.A."/>
            <person name="Ng W.-L."/>
            <person name="Kazmierczak K.M."/>
            <person name="Andrzejewski T.M."/>
            <person name="Davidsen T.M."/>
            <person name="Wayne K.J."/>
            <person name="Tettelin H."/>
            <person name="Glass J.I."/>
            <person name="Rusch D."/>
            <person name="Podicherti R."/>
            <person name="Tsui H.-C.T."/>
            <person name="Winkler M.E."/>
        </authorList>
    </citation>
    <scope>NUCLEOTIDE SEQUENCE [LARGE SCALE GENOMIC DNA]</scope>
    <source>
        <strain evidence="3 4">BUT-10</strain>
    </source>
</reference>
<dbReference type="Proteomes" id="UP000249524">
    <property type="component" value="Unassembled WGS sequence"/>
</dbReference>